<dbReference type="EMBL" id="ML733761">
    <property type="protein sequence ID" value="KAB8212969.1"/>
    <property type="molecule type" value="Genomic_DNA"/>
</dbReference>
<gene>
    <name evidence="8" type="ORF">BDV33DRAFT_197163</name>
</gene>
<evidence type="ECO:0000256" key="5">
    <source>
        <dbReference type="ARBA" id="ARBA00022989"/>
    </source>
</evidence>
<feature type="transmembrane region" description="Helical" evidence="7">
    <location>
        <begin position="161"/>
        <end position="182"/>
    </location>
</feature>
<dbReference type="PANTHER" id="PTHR43791">
    <property type="entry name" value="PERMEASE-RELATED"/>
    <property type="match status" value="1"/>
</dbReference>
<keyword evidence="9" id="KW-1185">Reference proteome</keyword>
<evidence type="ECO:0000256" key="4">
    <source>
        <dbReference type="ARBA" id="ARBA00022692"/>
    </source>
</evidence>
<name>A0A5N6E6P1_9EURO</name>
<feature type="transmembrane region" description="Helical" evidence="7">
    <location>
        <begin position="265"/>
        <end position="296"/>
    </location>
</feature>
<sequence length="483" mass="54118">MTSHIGIRLVGKQELNKCKANVDGALAGCTERQILPFDMEKERKLRLKIDLHIIPTVSLLWLFCFIDRANIGNARIAGINESLKLQGFDYNIILTCFYVSYIFLRCLPQSFVNGVTTAFAQTRNQMCGLRFLLGVFEAGMLPGIAYYLSRWYKRAELTFRLSLYLVMSPLAGAFGGMLASGILRLEHFGGWTQWRMIFGIEGIVTIGLSALSYLALTDRPEKAAWLSPDEKYLWGLRLAQERNEKPEIVKHIGPTRLLHGILNPVVFSTAMVFLFSNVTVQGLGVFLPTIIAAIYPEASITQQQLYCVPPYVVGALFELAVSALSWKLDRRQIFIILCAPPIMVGYILFLASHSAVVRYVACFLVGSTAFVVGPLSCAHVSANVLSDTSRSSAIATNVLFGNIGGLVSSWSYLSKDAPDYRIGNGLNLACSSMQLIVSFVALLWLMCDNKRRDDYDPREQFQEPSEQQNVRLDWRHPVFRWKL</sequence>
<evidence type="ECO:0000256" key="1">
    <source>
        <dbReference type="ARBA" id="ARBA00004141"/>
    </source>
</evidence>
<organism evidence="8 9">
    <name type="scientific">Aspergillus novoparasiticus</name>
    <dbReference type="NCBI Taxonomy" id="986946"/>
    <lineage>
        <taxon>Eukaryota</taxon>
        <taxon>Fungi</taxon>
        <taxon>Dikarya</taxon>
        <taxon>Ascomycota</taxon>
        <taxon>Pezizomycotina</taxon>
        <taxon>Eurotiomycetes</taxon>
        <taxon>Eurotiomycetidae</taxon>
        <taxon>Eurotiales</taxon>
        <taxon>Aspergillaceae</taxon>
        <taxon>Aspergillus</taxon>
        <taxon>Aspergillus subgen. Circumdati</taxon>
    </lineage>
</organism>
<keyword evidence="5 7" id="KW-1133">Transmembrane helix</keyword>
<dbReference type="Gene3D" id="1.20.1250.20">
    <property type="entry name" value="MFS general substrate transporter like domains"/>
    <property type="match status" value="2"/>
</dbReference>
<dbReference type="AlphaFoldDB" id="A0A5N6E6P1"/>
<protein>
    <submittedName>
        <fullName evidence="8">Major facilitator superfamily domain-containing protein</fullName>
    </submittedName>
</protein>
<evidence type="ECO:0000256" key="3">
    <source>
        <dbReference type="ARBA" id="ARBA00022448"/>
    </source>
</evidence>
<dbReference type="GO" id="GO:0022857">
    <property type="term" value="F:transmembrane transporter activity"/>
    <property type="evidence" value="ECO:0007669"/>
    <property type="project" value="InterPro"/>
</dbReference>
<evidence type="ECO:0000313" key="9">
    <source>
        <dbReference type="Proteomes" id="UP000326799"/>
    </source>
</evidence>
<keyword evidence="4 7" id="KW-0812">Transmembrane</keyword>
<dbReference type="Pfam" id="PF07690">
    <property type="entry name" value="MFS_1"/>
    <property type="match status" value="1"/>
</dbReference>
<comment type="similarity">
    <text evidence="2">Belongs to the major facilitator superfamily.</text>
</comment>
<feature type="transmembrane region" description="Helical" evidence="7">
    <location>
        <begin position="394"/>
        <end position="413"/>
    </location>
</feature>
<feature type="transmembrane region" description="Helical" evidence="7">
    <location>
        <begin position="87"/>
        <end position="104"/>
    </location>
</feature>
<dbReference type="GO" id="GO:0016020">
    <property type="term" value="C:membrane"/>
    <property type="evidence" value="ECO:0007669"/>
    <property type="project" value="UniProtKB-SubCell"/>
</dbReference>
<keyword evidence="6 7" id="KW-0472">Membrane</keyword>
<dbReference type="Proteomes" id="UP000326799">
    <property type="component" value="Unassembled WGS sequence"/>
</dbReference>
<comment type="subcellular location">
    <subcellularLocation>
        <location evidence="1">Membrane</location>
        <topology evidence="1">Multi-pass membrane protein</topology>
    </subcellularLocation>
</comment>
<dbReference type="InterPro" id="IPR011701">
    <property type="entry name" value="MFS"/>
</dbReference>
<dbReference type="InterPro" id="IPR036259">
    <property type="entry name" value="MFS_trans_sf"/>
</dbReference>
<reference evidence="8 9" key="1">
    <citation type="submission" date="2019-04" db="EMBL/GenBank/DDBJ databases">
        <title>Fungal friends and foes A comparative genomics study of 23 Aspergillus species from section Flavi.</title>
        <authorList>
            <consortium name="DOE Joint Genome Institute"/>
            <person name="Kjaerbolling I."/>
            <person name="Vesth T.C."/>
            <person name="Frisvad J.C."/>
            <person name="Nybo J.L."/>
            <person name="Theobald S."/>
            <person name="Kildgaard S."/>
            <person name="Petersen T.I."/>
            <person name="Kuo A."/>
            <person name="Sato A."/>
            <person name="Lyhne E.K."/>
            <person name="Kogle M.E."/>
            <person name="Wiebenga A."/>
            <person name="Kun R.S."/>
            <person name="Lubbers R.J."/>
            <person name="Makela M.R."/>
            <person name="Barry K."/>
            <person name="Chovatia M."/>
            <person name="Clum A."/>
            <person name="Daum C."/>
            <person name="Haridas S."/>
            <person name="He G."/>
            <person name="LaButti K."/>
            <person name="Lipzen A."/>
            <person name="Mondo S."/>
            <person name="Pangilinan J."/>
            <person name="Riley R."/>
            <person name="Salamov A."/>
            <person name="Simmons B.A."/>
            <person name="Magnuson J.K."/>
            <person name="Henrissat B."/>
            <person name="Mortensen U.H."/>
            <person name="Larsen T.O."/>
            <person name="De vries R.P."/>
            <person name="Grigoriev I.V."/>
            <person name="Machida M."/>
            <person name="Baker S.E."/>
            <person name="Andersen M.R."/>
        </authorList>
    </citation>
    <scope>NUCLEOTIDE SEQUENCE [LARGE SCALE GENOMIC DNA]</scope>
    <source>
        <strain evidence="8 9">CBS 126849</strain>
    </source>
</reference>
<feature type="transmembrane region" description="Helical" evidence="7">
    <location>
        <begin position="194"/>
        <end position="216"/>
    </location>
</feature>
<evidence type="ECO:0000256" key="2">
    <source>
        <dbReference type="ARBA" id="ARBA00008335"/>
    </source>
</evidence>
<keyword evidence="3" id="KW-0813">Transport</keyword>
<feature type="transmembrane region" description="Helical" evidence="7">
    <location>
        <begin position="425"/>
        <end position="445"/>
    </location>
</feature>
<evidence type="ECO:0000256" key="6">
    <source>
        <dbReference type="ARBA" id="ARBA00023136"/>
    </source>
</evidence>
<feature type="transmembrane region" description="Helical" evidence="7">
    <location>
        <begin position="308"/>
        <end position="326"/>
    </location>
</feature>
<feature type="transmembrane region" description="Helical" evidence="7">
    <location>
        <begin position="131"/>
        <end position="149"/>
    </location>
</feature>
<dbReference type="SUPFAM" id="SSF103473">
    <property type="entry name" value="MFS general substrate transporter"/>
    <property type="match status" value="1"/>
</dbReference>
<dbReference type="PANTHER" id="PTHR43791:SF48">
    <property type="entry name" value="TRANSPORTER, PUTATIVE (AFU_ORTHOLOGUE AFUA_4G01000)-RELATED"/>
    <property type="match status" value="1"/>
</dbReference>
<feature type="transmembrane region" description="Helical" evidence="7">
    <location>
        <begin position="357"/>
        <end position="382"/>
    </location>
</feature>
<evidence type="ECO:0000313" key="8">
    <source>
        <dbReference type="EMBL" id="KAB8212969.1"/>
    </source>
</evidence>
<dbReference type="FunFam" id="1.20.1250.20:FF:000013">
    <property type="entry name" value="MFS general substrate transporter"/>
    <property type="match status" value="1"/>
</dbReference>
<accession>A0A5N6E6P1</accession>
<proteinExistence type="inferred from homology"/>
<evidence type="ECO:0000256" key="7">
    <source>
        <dbReference type="SAM" id="Phobius"/>
    </source>
</evidence>
<feature type="transmembrane region" description="Helical" evidence="7">
    <location>
        <begin position="333"/>
        <end position="351"/>
    </location>
</feature>